<keyword evidence="2" id="KW-1185">Reference proteome</keyword>
<dbReference type="OrthoDB" id="4158087at2759"/>
<dbReference type="PANTHER" id="PTHR37540">
    <property type="entry name" value="TRANSCRIPTION FACTOR (ACR-2), PUTATIVE-RELATED-RELATED"/>
    <property type="match status" value="1"/>
</dbReference>
<name>C7ZNR9_FUSV7</name>
<accession>C7ZNR9</accession>
<dbReference type="eggNOG" id="ENOG502SSBS">
    <property type="taxonomic scope" value="Eukaryota"/>
</dbReference>
<dbReference type="OMA" id="NIDIHAR"/>
<sequence>MYLDYLEGHTDNTQNALSHHTQALNALQRRLSTGNLDISTSDSTILTVVGLTTAALAFGDADIARKHMGGLHKMVTLRGGLSAFSHEKKLQTKLCRVDLGVALSIGSEPLFFSEELSWNSYLSPQVPKNNETADESSSNLFKFLGSLDARLCLVWNDLKVYSQSANMAARCSLDMDTALCQEIMVSAHYRLIHLRFEPGTIDETIRLALLAFASSVFLQGGGVWIRHEHLYRQLIESFSLTKVRRGDLPPQVMLWLYGFCVAFDGQEPGHSWLRSGLAELLQTQELNTWSEARVWLKSVIWADTLHDAIARTFVEEMLDAQ</sequence>
<protein>
    <recommendedName>
        <fullName evidence="3">Transcription factor domain-containing protein</fullName>
    </recommendedName>
</protein>
<evidence type="ECO:0000313" key="2">
    <source>
        <dbReference type="Proteomes" id="UP000005206"/>
    </source>
</evidence>
<dbReference type="EMBL" id="GG698970">
    <property type="protein sequence ID" value="EEU34224.1"/>
    <property type="molecule type" value="Genomic_DNA"/>
</dbReference>
<dbReference type="Proteomes" id="UP000005206">
    <property type="component" value="Chromosome 10"/>
</dbReference>
<dbReference type="GeneID" id="9677592"/>
<proteinExistence type="predicted"/>
<gene>
    <name evidence="1" type="ORF">NECHADRAFT_85486</name>
</gene>
<dbReference type="InParanoid" id="C7ZNR9"/>
<evidence type="ECO:0008006" key="3">
    <source>
        <dbReference type="Google" id="ProtNLM"/>
    </source>
</evidence>
<evidence type="ECO:0000313" key="1">
    <source>
        <dbReference type="EMBL" id="EEU34224.1"/>
    </source>
</evidence>
<dbReference type="HOGENOM" id="CLU_023254_0_1_1"/>
<organism evidence="1 2">
    <name type="scientific">Fusarium vanettenii (strain ATCC MYA-4622 / CBS 123669 / FGSC 9596 / NRRL 45880 / 77-13-4)</name>
    <name type="common">Fusarium solani subsp. pisi</name>
    <dbReference type="NCBI Taxonomy" id="660122"/>
    <lineage>
        <taxon>Eukaryota</taxon>
        <taxon>Fungi</taxon>
        <taxon>Dikarya</taxon>
        <taxon>Ascomycota</taxon>
        <taxon>Pezizomycotina</taxon>
        <taxon>Sordariomycetes</taxon>
        <taxon>Hypocreomycetidae</taxon>
        <taxon>Hypocreales</taxon>
        <taxon>Nectriaceae</taxon>
        <taxon>Fusarium</taxon>
        <taxon>Fusarium solani species complex</taxon>
        <taxon>Fusarium vanettenii</taxon>
    </lineage>
</organism>
<reference evidence="1 2" key="1">
    <citation type="journal article" date="2009" name="PLoS Genet.">
        <title>The genome of Nectria haematococca: contribution of supernumerary chromosomes to gene expansion.</title>
        <authorList>
            <person name="Coleman J.J."/>
            <person name="Rounsley S.D."/>
            <person name="Rodriguez-Carres M."/>
            <person name="Kuo A."/>
            <person name="Wasmann C.C."/>
            <person name="Grimwood J."/>
            <person name="Schmutz J."/>
            <person name="Taga M."/>
            <person name="White G.J."/>
            <person name="Zhou S."/>
            <person name="Schwartz D.C."/>
            <person name="Freitag M."/>
            <person name="Ma L.J."/>
            <person name="Danchin E.G."/>
            <person name="Henrissat B."/>
            <person name="Coutinho P.M."/>
            <person name="Nelson D.R."/>
            <person name="Straney D."/>
            <person name="Napoli C.A."/>
            <person name="Barker B.M."/>
            <person name="Gribskov M."/>
            <person name="Rep M."/>
            <person name="Kroken S."/>
            <person name="Molnar I."/>
            <person name="Rensing C."/>
            <person name="Kennell J.C."/>
            <person name="Zamora J."/>
            <person name="Farman M.L."/>
            <person name="Selker E.U."/>
            <person name="Salamov A."/>
            <person name="Shapiro H."/>
            <person name="Pangilinan J."/>
            <person name="Lindquist E."/>
            <person name="Lamers C."/>
            <person name="Grigoriev I.V."/>
            <person name="Geiser D.M."/>
            <person name="Covert S.F."/>
            <person name="Temporini E."/>
            <person name="Vanetten H.D."/>
        </authorList>
    </citation>
    <scope>NUCLEOTIDE SEQUENCE [LARGE SCALE GENOMIC DNA]</scope>
    <source>
        <strain evidence="2">ATCC MYA-4622 / CBS 123669 / FGSC 9596 / NRRL 45880 / 77-13-4</strain>
    </source>
</reference>
<dbReference type="VEuPathDB" id="FungiDB:NECHADRAFT_85486"/>
<dbReference type="RefSeq" id="XP_003039937.1">
    <property type="nucleotide sequence ID" value="XM_003039891.1"/>
</dbReference>
<dbReference type="AlphaFoldDB" id="C7ZNR9"/>
<dbReference type="KEGG" id="nhe:NECHADRAFT_85486"/>
<dbReference type="PANTHER" id="PTHR37540:SF5">
    <property type="entry name" value="TRANSCRIPTION FACTOR DOMAIN-CONTAINING PROTEIN"/>
    <property type="match status" value="1"/>
</dbReference>